<sequence length="436" mass="49091" precursor="true">MDNQNKLTSAGRVFFDSGLNDPETFMSNILKKNFVFIFVSLFLILAQEKSAADAGDPAESLQQKYSADASDDCNEKLLKTAFDVASKIPVDPHIKDRSKAQQKVVGTCLLLDRPHLAVKFIEGIKNWRQGLCYAEMGLYYAKRHNELKAKKWLGMADMVANEVEDWRKNRINIKVAQIYSWLGKAGEADRIESTLEAGEKGLIESGTITSNPNKTIEEQMHELDEHIATGNFDAVKNSLFAYANIYREKYADTDIRSKVEEKIKFSWKPIPVFIRIELLCELAEAAVDNEDEQKAMDLLKEIQQLLDAYDWPVRHLIPMGARTALLRAKAGNNANAVSKADTLLKLYEDKESSIVDIYKAETLIPLAEAYHSMGQDGRSLSVYRKALLAAFENPNSRPRAEDLSAICCSMALNGIELDKELWGLIFELSNELGQPW</sequence>
<evidence type="ECO:0000313" key="1">
    <source>
        <dbReference type="EMBL" id="AQT68791.1"/>
    </source>
</evidence>
<evidence type="ECO:0000313" key="2">
    <source>
        <dbReference type="Proteomes" id="UP000189674"/>
    </source>
</evidence>
<protein>
    <submittedName>
        <fullName evidence="1">Uncharacterized protein</fullName>
    </submittedName>
</protein>
<gene>
    <name evidence="1" type="ORF">STSP2_01964</name>
</gene>
<dbReference type="InterPro" id="IPR011990">
    <property type="entry name" value="TPR-like_helical_dom_sf"/>
</dbReference>
<dbReference type="RefSeq" id="WP_146662095.1">
    <property type="nucleotide sequence ID" value="NZ_CP019791.1"/>
</dbReference>
<proteinExistence type="predicted"/>
<dbReference type="AlphaFoldDB" id="A0A1U9NLI3"/>
<dbReference type="Proteomes" id="UP000189674">
    <property type="component" value="Chromosome"/>
</dbReference>
<accession>A0A1U9NLI3</accession>
<organism evidence="1 2">
    <name type="scientific">Anaerohalosphaera lusitana</name>
    <dbReference type="NCBI Taxonomy" id="1936003"/>
    <lineage>
        <taxon>Bacteria</taxon>
        <taxon>Pseudomonadati</taxon>
        <taxon>Planctomycetota</taxon>
        <taxon>Phycisphaerae</taxon>
        <taxon>Sedimentisphaerales</taxon>
        <taxon>Anaerohalosphaeraceae</taxon>
        <taxon>Anaerohalosphaera</taxon>
    </lineage>
</organism>
<dbReference type="EMBL" id="CP019791">
    <property type="protein sequence ID" value="AQT68791.1"/>
    <property type="molecule type" value="Genomic_DNA"/>
</dbReference>
<keyword evidence="2" id="KW-1185">Reference proteome</keyword>
<dbReference type="KEGG" id="alus:STSP2_01964"/>
<reference evidence="2" key="1">
    <citation type="submission" date="2017-02" db="EMBL/GenBank/DDBJ databases">
        <title>Comparative genomics and description of representatives of a novel lineage of planctomycetes thriving in anoxic sediments.</title>
        <authorList>
            <person name="Spring S."/>
            <person name="Bunk B."/>
            <person name="Sproer C."/>
        </authorList>
    </citation>
    <scope>NUCLEOTIDE SEQUENCE [LARGE SCALE GENOMIC DNA]</scope>
    <source>
        <strain evidence="2">ST-NAGAB-D1</strain>
    </source>
</reference>
<name>A0A1U9NLI3_9BACT</name>
<dbReference type="STRING" id="1936003.STSP2_01964"/>
<dbReference type="SUPFAM" id="SSF48452">
    <property type="entry name" value="TPR-like"/>
    <property type="match status" value="1"/>
</dbReference>
<dbReference type="OrthoDB" id="248240at2"/>